<dbReference type="NCBIfam" id="TIGR04294">
    <property type="entry name" value="pre_pil_HX9DG"/>
    <property type="match status" value="1"/>
</dbReference>
<dbReference type="Pfam" id="PF07596">
    <property type="entry name" value="SBP_bac_10"/>
    <property type="match status" value="1"/>
</dbReference>
<accession>A0A6C2YH53</accession>
<dbReference type="PANTHER" id="PTHR30093:SF2">
    <property type="entry name" value="TYPE II SECRETION SYSTEM PROTEIN H"/>
    <property type="match status" value="1"/>
</dbReference>
<evidence type="ECO:0000259" key="1">
    <source>
        <dbReference type="Pfam" id="PF07596"/>
    </source>
</evidence>
<dbReference type="Proteomes" id="UP000464378">
    <property type="component" value="Chromosome"/>
</dbReference>
<proteinExistence type="predicted"/>
<dbReference type="InterPro" id="IPR045584">
    <property type="entry name" value="Pilin-like"/>
</dbReference>
<dbReference type="RefSeq" id="WP_162655781.1">
    <property type="nucleotide sequence ID" value="NZ_LR593887.1"/>
</dbReference>
<dbReference type="Pfam" id="PF07963">
    <property type="entry name" value="N_methyl"/>
    <property type="match status" value="1"/>
</dbReference>
<evidence type="ECO:0000313" key="2">
    <source>
        <dbReference type="EMBL" id="VIP00571.1"/>
    </source>
</evidence>
<dbReference type="Gene3D" id="3.30.700.10">
    <property type="entry name" value="Glycoprotein, Type 4 Pilin"/>
    <property type="match status" value="1"/>
</dbReference>
<gene>
    <name evidence="2" type="ORF">GMBLW1_33890</name>
</gene>
<organism evidence="2">
    <name type="scientific">Tuwongella immobilis</name>
    <dbReference type="NCBI Taxonomy" id="692036"/>
    <lineage>
        <taxon>Bacteria</taxon>
        <taxon>Pseudomonadati</taxon>
        <taxon>Planctomycetota</taxon>
        <taxon>Planctomycetia</taxon>
        <taxon>Gemmatales</taxon>
        <taxon>Gemmataceae</taxon>
        <taxon>Tuwongella</taxon>
    </lineage>
</organism>
<dbReference type="PANTHER" id="PTHR30093">
    <property type="entry name" value="GENERAL SECRETION PATHWAY PROTEIN G"/>
    <property type="match status" value="1"/>
</dbReference>
<dbReference type="EMBL" id="LR586016">
    <property type="protein sequence ID" value="VIP00571.1"/>
    <property type="molecule type" value="Genomic_DNA"/>
</dbReference>
<reference evidence="2" key="1">
    <citation type="submission" date="2019-04" db="EMBL/GenBank/DDBJ databases">
        <authorList>
            <consortium name="Science for Life Laboratories"/>
        </authorList>
    </citation>
    <scope>NUCLEOTIDE SEQUENCE</scope>
    <source>
        <strain evidence="2">MBLW1</strain>
    </source>
</reference>
<keyword evidence="3" id="KW-1185">Reference proteome</keyword>
<dbReference type="InterPro" id="IPR027558">
    <property type="entry name" value="Pre_pil_HX9DG_C"/>
</dbReference>
<dbReference type="SUPFAM" id="SSF54523">
    <property type="entry name" value="Pili subunits"/>
    <property type="match status" value="1"/>
</dbReference>
<evidence type="ECO:0000313" key="3">
    <source>
        <dbReference type="Proteomes" id="UP000464378"/>
    </source>
</evidence>
<dbReference type="NCBIfam" id="TIGR02532">
    <property type="entry name" value="IV_pilin_GFxxxE"/>
    <property type="match status" value="1"/>
</dbReference>
<dbReference type="EMBL" id="LR593887">
    <property type="protein sequence ID" value="VTR96560.1"/>
    <property type="molecule type" value="Genomic_DNA"/>
</dbReference>
<protein>
    <recommendedName>
        <fullName evidence="1">DUF1559 domain-containing protein</fullName>
    </recommendedName>
</protein>
<feature type="domain" description="DUF1559" evidence="1">
    <location>
        <begin position="32"/>
        <end position="312"/>
    </location>
</feature>
<dbReference type="InterPro" id="IPR012902">
    <property type="entry name" value="N_methyl_site"/>
</dbReference>
<dbReference type="KEGG" id="tim:GMBLW1_33890"/>
<sequence length="333" mass="35298">MRSRRFAFTLIELLVVIAIIAILIGLLLPAVQKVRAAAARLQCQNHLKQLALANHGYHDAQETFPPGLTMPGAVPNPRYTSLMVELLPYIEQATLYQRWDFLFPGNNLLLPNGPGTVKLSVLVCPAEIVAQNPVPAASGQAAGVTTYAGNGGIRPLPLSQATVDGIFHTTGAMSRPRANQTPTRMLAITDGTSNTLLLGERRIGDPALDSYLTAPVSPAPNPPMEPFFASMIYAPFGPWAAGTVTLGALMPINYFHGQAYVPPTPPALPTPVDGNALTQSIENRFGAYGSNHTGGVNVAMADGSVRFLRDTIRPVTLAALATRSGGETVSVDD</sequence>
<dbReference type="InParanoid" id="A0A6C2YH53"/>
<dbReference type="InterPro" id="IPR011453">
    <property type="entry name" value="DUF1559"/>
</dbReference>
<dbReference type="AlphaFoldDB" id="A0A6C2YH53"/>
<name>A0A6C2YH53_9BACT</name>